<proteinExistence type="predicted"/>
<evidence type="ECO:0000313" key="4">
    <source>
        <dbReference type="Proteomes" id="UP000593567"/>
    </source>
</evidence>
<keyword evidence="4" id="KW-1185">Reference proteome</keyword>
<dbReference type="Pfam" id="PF14838">
    <property type="entry name" value="INTS5_C"/>
    <property type="match status" value="1"/>
</dbReference>
<dbReference type="EMBL" id="VXIV02001162">
    <property type="protein sequence ID" value="KAF6034068.1"/>
    <property type="molecule type" value="Genomic_DNA"/>
</dbReference>
<gene>
    <name evidence="3" type="ORF">EB796_007625</name>
</gene>
<accession>A0A7J7K8X8</accession>
<dbReference type="PANTHER" id="PTHR31697">
    <property type="entry name" value="INTEGRATOR COMPLEX SUBUNIT 5"/>
    <property type="match status" value="1"/>
</dbReference>
<comment type="caution">
    <text evidence="3">The sequence shown here is derived from an EMBL/GenBank/DDBJ whole genome shotgun (WGS) entry which is preliminary data.</text>
</comment>
<reference evidence="3" key="1">
    <citation type="submission" date="2020-06" db="EMBL/GenBank/DDBJ databases">
        <title>Draft genome of Bugula neritina, a colonial animal packing powerful symbionts and potential medicines.</title>
        <authorList>
            <person name="Rayko M."/>
        </authorList>
    </citation>
    <scope>NUCLEOTIDE SEQUENCE [LARGE SCALE GENOMIC DNA]</scope>
    <source>
        <strain evidence="3">Kwan_BN1</strain>
    </source>
</reference>
<dbReference type="PANTHER" id="PTHR31697:SF2">
    <property type="entry name" value="INTEGRATOR COMPLEX SUBUNIT 5"/>
    <property type="match status" value="1"/>
</dbReference>
<dbReference type="Pfam" id="PF14837">
    <property type="entry name" value="INTS5_N"/>
    <property type="match status" value="1"/>
</dbReference>
<dbReference type="InterPro" id="IPR040316">
    <property type="entry name" value="INTS5"/>
</dbReference>
<name>A0A7J7K8X8_BUGNE</name>
<dbReference type="Proteomes" id="UP000593567">
    <property type="component" value="Unassembled WGS sequence"/>
</dbReference>
<feature type="domain" description="Integrator complex subunit 5 C-terminal" evidence="2">
    <location>
        <begin position="236"/>
        <end position="839"/>
    </location>
</feature>
<protein>
    <submittedName>
        <fullName evidence="3">Omd</fullName>
    </submittedName>
</protein>
<evidence type="ECO:0000313" key="3">
    <source>
        <dbReference type="EMBL" id="KAF6034068.1"/>
    </source>
</evidence>
<feature type="domain" description="Integrator complex subunit 5 N-terminal" evidence="1">
    <location>
        <begin position="29"/>
        <end position="227"/>
    </location>
</feature>
<dbReference type="GO" id="GO:0034472">
    <property type="term" value="P:snRNA 3'-end processing"/>
    <property type="evidence" value="ECO:0007669"/>
    <property type="project" value="TreeGrafter"/>
</dbReference>
<dbReference type="OrthoDB" id="69088at2759"/>
<sequence>MSHSVAAGEQVSLDAVVKKFTSLLSATPYKEHDIKAITNAGLTLMKQLPVGRNAVLSYFGQRFDEAANRYLQYRVDKVKGDVFSANQYNEQAAYESLSLISNGFLSLITDPYWSLQFSQWAIDLLGHISKKLNSSNAAPLVTSTSTVEEKLELWMGCSATKLLIEIITSCFSVVVDKPSSVDVCVDKILEASIQYSPHFDWVVAHLGSCFPKTIIDRVLIAGYKDFISPSPQGSSKFSSAAAILNYLSGQHKTTARNCIISYYQNALNQPPPTAASAVTFLLNTLSLSNTMVPIITSDIGAIINVQMLNKLAAHYLVGAHDFCSLIHIVVHLLLRLEQSSLVVINAILDLACGRINTDSCGHQPLLGEVQTAAQHILSKLSNELLKVTICCRVNIVTPTSTLKHLILGQRSFVRRLHLTKANEHEARIVTRFLLACGWRGGVTTAVDILMEYLSLDRTWLLPSFCDMLQQWSVKYIAIEENLTHKIFASNMIDRTVLSNLLAYVNLKNEKSRKVADCIARYHMKNLASIIESADTGTHLASLSLYSQLTTSYCHKHLAHMPSPDVLVPWFFKSLLLENNDMARQVSEAIIAASSQSVSVLSAVLRKIITISLPKVSVSKAASGDSTEVSLSQQNSMLLHRLHLPPTQTYILYNEHIGRGKRKPTNSLSQKAKFVHRQHLVLLVMQCCQVQSSSFNPSDAKELLARLILELSAPDVIAAKTQWHDPITYERELAVRRTIDESPVIWDMIGYCCTYKPCFVTISLLVRCHLATVSTSWGKALDGPARGLPKEMEASERVMSFLIKADLLPKPLTYIAELFPHIACYEVKLLLDIVYRYIMNSLRKGLTRDSLDQDDMKAVQSVIQQNISAVSEISHKFLCVE</sequence>
<dbReference type="InterPro" id="IPR029445">
    <property type="entry name" value="INTS5_N"/>
</dbReference>
<dbReference type="GO" id="GO:0032039">
    <property type="term" value="C:integrator complex"/>
    <property type="evidence" value="ECO:0007669"/>
    <property type="project" value="InterPro"/>
</dbReference>
<organism evidence="3 4">
    <name type="scientific">Bugula neritina</name>
    <name type="common">Brown bryozoan</name>
    <name type="synonym">Sertularia neritina</name>
    <dbReference type="NCBI Taxonomy" id="10212"/>
    <lineage>
        <taxon>Eukaryota</taxon>
        <taxon>Metazoa</taxon>
        <taxon>Spiralia</taxon>
        <taxon>Lophotrochozoa</taxon>
        <taxon>Bryozoa</taxon>
        <taxon>Gymnolaemata</taxon>
        <taxon>Cheilostomatida</taxon>
        <taxon>Flustrina</taxon>
        <taxon>Buguloidea</taxon>
        <taxon>Bugulidae</taxon>
        <taxon>Bugula</taxon>
    </lineage>
</organism>
<evidence type="ECO:0000259" key="2">
    <source>
        <dbReference type="Pfam" id="PF14838"/>
    </source>
</evidence>
<evidence type="ECO:0000259" key="1">
    <source>
        <dbReference type="Pfam" id="PF14837"/>
    </source>
</evidence>
<dbReference type="InterPro" id="IPR029444">
    <property type="entry name" value="INTS5_C"/>
</dbReference>
<dbReference type="AlphaFoldDB" id="A0A7J7K8X8"/>